<evidence type="ECO:0000313" key="10">
    <source>
        <dbReference type="RefSeq" id="XP_049307355.1"/>
    </source>
</evidence>
<keyword evidence="9" id="KW-1185">Reference proteome</keyword>
<protein>
    <submittedName>
        <fullName evidence="10">Uncharacterized protein LOC105223765 isoform X2</fullName>
    </submittedName>
</protein>
<comment type="similarity">
    <text evidence="3">Belongs to the HARBI1 family.</text>
</comment>
<keyword evidence="7" id="KW-0539">Nucleus</keyword>
<evidence type="ECO:0000256" key="7">
    <source>
        <dbReference type="ARBA" id="ARBA00023242"/>
    </source>
</evidence>
<evidence type="ECO:0000259" key="8">
    <source>
        <dbReference type="Pfam" id="PF13359"/>
    </source>
</evidence>
<name>A0ABM3JDP9_BACDO</name>
<evidence type="ECO:0000256" key="4">
    <source>
        <dbReference type="ARBA" id="ARBA00022722"/>
    </source>
</evidence>
<comment type="cofactor">
    <cofactor evidence="1">
        <name>a divalent metal cation</name>
        <dbReference type="ChEBI" id="CHEBI:60240"/>
    </cofactor>
</comment>
<evidence type="ECO:0000313" key="9">
    <source>
        <dbReference type="Proteomes" id="UP001652620"/>
    </source>
</evidence>
<evidence type="ECO:0000256" key="1">
    <source>
        <dbReference type="ARBA" id="ARBA00001968"/>
    </source>
</evidence>
<dbReference type="InterPro" id="IPR045249">
    <property type="entry name" value="HARBI1-like"/>
</dbReference>
<dbReference type="PANTHER" id="PTHR22930">
    <property type="match status" value="1"/>
</dbReference>
<evidence type="ECO:0000256" key="3">
    <source>
        <dbReference type="ARBA" id="ARBA00006958"/>
    </source>
</evidence>
<evidence type="ECO:0000256" key="2">
    <source>
        <dbReference type="ARBA" id="ARBA00004123"/>
    </source>
</evidence>
<keyword evidence="4" id="KW-0540">Nuclease</keyword>
<dbReference type="PANTHER" id="PTHR22930:SF269">
    <property type="entry name" value="NUCLEASE HARBI1-LIKE PROTEIN"/>
    <property type="match status" value="1"/>
</dbReference>
<dbReference type="Pfam" id="PF13359">
    <property type="entry name" value="DDE_Tnp_4"/>
    <property type="match status" value="1"/>
</dbReference>
<proteinExistence type="inferred from homology"/>
<reference evidence="10" key="1">
    <citation type="submission" date="2025-08" db="UniProtKB">
        <authorList>
            <consortium name="RefSeq"/>
        </authorList>
    </citation>
    <scope>IDENTIFICATION</scope>
    <source>
        <tissue evidence="10">Adult</tissue>
    </source>
</reference>
<evidence type="ECO:0000256" key="5">
    <source>
        <dbReference type="ARBA" id="ARBA00022723"/>
    </source>
</evidence>
<sequence length="304" mass="35031">MSIQSFDILLEKVRPKLTKQRKAIRAEQRLVLTLRFLATGHSFRDLAFAFRMGRSTVSLIISETCEIIWKELLAEYMPIPTTDRLKTVINDYYRRWKFPNCFGSIDVLQGVADADKKFVTIEMGGRGKQSDDGTFSGSTLFRLLEADTLNVPLPQALPNSNTILPNFLIGDEAYPLKTYLLRPFPRRNLNAKTENFNYRLSIARKCIECAFGILTSKWRFLQKAIETTPRTAIILIKCACVLHNFVRERDGDSDLDYLQTTTINNANAQTNTVDREQQQNFSRSRQTALNIRNELTEYLWEFGH</sequence>
<gene>
    <name evidence="10" type="primary">LOC105223765</name>
</gene>
<organism evidence="9 10">
    <name type="scientific">Bactrocera dorsalis</name>
    <name type="common">Oriental fruit fly</name>
    <name type="synonym">Dacus dorsalis</name>
    <dbReference type="NCBI Taxonomy" id="27457"/>
    <lineage>
        <taxon>Eukaryota</taxon>
        <taxon>Metazoa</taxon>
        <taxon>Ecdysozoa</taxon>
        <taxon>Arthropoda</taxon>
        <taxon>Hexapoda</taxon>
        <taxon>Insecta</taxon>
        <taxon>Pterygota</taxon>
        <taxon>Neoptera</taxon>
        <taxon>Endopterygota</taxon>
        <taxon>Diptera</taxon>
        <taxon>Brachycera</taxon>
        <taxon>Muscomorpha</taxon>
        <taxon>Tephritoidea</taxon>
        <taxon>Tephritidae</taxon>
        <taxon>Bactrocera</taxon>
        <taxon>Bactrocera</taxon>
    </lineage>
</organism>
<dbReference type="InterPro" id="IPR027806">
    <property type="entry name" value="HARBI1_dom"/>
</dbReference>
<evidence type="ECO:0000256" key="6">
    <source>
        <dbReference type="ARBA" id="ARBA00022801"/>
    </source>
</evidence>
<dbReference type="GeneID" id="105223765"/>
<feature type="domain" description="DDE Tnp4" evidence="8">
    <location>
        <begin position="108"/>
        <end position="244"/>
    </location>
</feature>
<keyword evidence="5" id="KW-0479">Metal-binding</keyword>
<keyword evidence="6" id="KW-0378">Hydrolase</keyword>
<accession>A0ABM3JDP9</accession>
<dbReference type="RefSeq" id="XP_049307355.1">
    <property type="nucleotide sequence ID" value="XM_049451398.1"/>
</dbReference>
<dbReference type="Proteomes" id="UP001652620">
    <property type="component" value="Chromosome 3"/>
</dbReference>
<comment type="subcellular location">
    <subcellularLocation>
        <location evidence="2">Nucleus</location>
    </subcellularLocation>
</comment>